<accession>A0A916WRN7</accession>
<feature type="chain" id="PRO_5038569836" evidence="1">
    <location>
        <begin position="32"/>
        <end position="390"/>
    </location>
</feature>
<evidence type="ECO:0000313" key="3">
    <source>
        <dbReference type="Proteomes" id="UP000636793"/>
    </source>
</evidence>
<gene>
    <name evidence="2" type="ORF">GCM10011492_11610</name>
</gene>
<evidence type="ECO:0000313" key="2">
    <source>
        <dbReference type="EMBL" id="GGB23405.1"/>
    </source>
</evidence>
<reference evidence="2" key="1">
    <citation type="journal article" date="2014" name="Int. J. Syst. Evol. Microbiol.">
        <title>Complete genome sequence of Corynebacterium casei LMG S-19264T (=DSM 44701T), isolated from a smear-ripened cheese.</title>
        <authorList>
            <consortium name="US DOE Joint Genome Institute (JGI-PGF)"/>
            <person name="Walter F."/>
            <person name="Albersmeier A."/>
            <person name="Kalinowski J."/>
            <person name="Ruckert C."/>
        </authorList>
    </citation>
    <scope>NUCLEOTIDE SEQUENCE</scope>
    <source>
        <strain evidence="2">CGMCC 1.15085</strain>
    </source>
</reference>
<organism evidence="2 3">
    <name type="scientific">Flexivirga endophytica</name>
    <dbReference type="NCBI Taxonomy" id="1849103"/>
    <lineage>
        <taxon>Bacteria</taxon>
        <taxon>Bacillati</taxon>
        <taxon>Actinomycetota</taxon>
        <taxon>Actinomycetes</taxon>
        <taxon>Micrococcales</taxon>
        <taxon>Dermacoccaceae</taxon>
        <taxon>Flexivirga</taxon>
    </lineage>
</organism>
<sequence length="390" mass="41088">MRTSNRPRRGAGVAALAVIPVIALGSLATIAAPAQGQTAVQGSGTLRPVSNPQQARATPDEVIDAGTNADQAAAAITAGCTDPATGKLDRTKCQWNDDTAITTAYGPARVVGDVLYNCSADRGDGTPTAEVAIGVSDERAEQTSLSESISLTMSLGFLDLEKTSVGFTAFTGQSSRFATTVKATDVVSVPPGYKGYVQTEVLSAAVNGSVYITQGINLIQVKNIDMKFPGYESDSTPSSMAQVAYSGIKKPMTPTELSKYCPTTVGAEPGVDPTQDEHFKLAVCQPALPHSRHRGKCVRRPVSSSARLPRLSGVTATLSRDGQVYASEGDRTGGMKLSLQRTITPGDYMLTMHEKPTSTTGRDHGKVVRKEQHDQTITIPLKIAWTMTAA</sequence>
<dbReference type="Proteomes" id="UP000636793">
    <property type="component" value="Unassembled WGS sequence"/>
</dbReference>
<proteinExistence type="predicted"/>
<name>A0A916WRN7_9MICO</name>
<dbReference type="EMBL" id="BMHI01000002">
    <property type="protein sequence ID" value="GGB23405.1"/>
    <property type="molecule type" value="Genomic_DNA"/>
</dbReference>
<comment type="caution">
    <text evidence="2">The sequence shown here is derived from an EMBL/GenBank/DDBJ whole genome shotgun (WGS) entry which is preliminary data.</text>
</comment>
<keyword evidence="3" id="KW-1185">Reference proteome</keyword>
<evidence type="ECO:0000256" key="1">
    <source>
        <dbReference type="SAM" id="SignalP"/>
    </source>
</evidence>
<reference evidence="2" key="2">
    <citation type="submission" date="2020-09" db="EMBL/GenBank/DDBJ databases">
        <authorList>
            <person name="Sun Q."/>
            <person name="Zhou Y."/>
        </authorList>
    </citation>
    <scope>NUCLEOTIDE SEQUENCE</scope>
    <source>
        <strain evidence="2">CGMCC 1.15085</strain>
    </source>
</reference>
<protein>
    <submittedName>
        <fullName evidence="2">Uncharacterized protein</fullName>
    </submittedName>
</protein>
<keyword evidence="1" id="KW-0732">Signal</keyword>
<feature type="signal peptide" evidence="1">
    <location>
        <begin position="1"/>
        <end position="31"/>
    </location>
</feature>
<dbReference type="AlphaFoldDB" id="A0A916WRN7"/>